<dbReference type="Pfam" id="PF00400">
    <property type="entry name" value="WD40"/>
    <property type="match status" value="2"/>
</dbReference>
<dbReference type="GO" id="GO:0006364">
    <property type="term" value="P:rRNA processing"/>
    <property type="evidence" value="ECO:0007669"/>
    <property type="project" value="TreeGrafter"/>
</dbReference>
<evidence type="ECO:0000256" key="4">
    <source>
        <dbReference type="ARBA" id="ARBA00023242"/>
    </source>
</evidence>
<dbReference type="GO" id="GO:0045943">
    <property type="term" value="P:positive regulation of transcription by RNA polymerase I"/>
    <property type="evidence" value="ECO:0007669"/>
    <property type="project" value="TreeGrafter"/>
</dbReference>
<dbReference type="PROSITE" id="PS50294">
    <property type="entry name" value="WD_REPEATS_REGION"/>
    <property type="match status" value="1"/>
</dbReference>
<dbReference type="STRING" id="6313.A0A0K0DC49"/>
<protein>
    <submittedName>
        <fullName evidence="7">WD_REPEATS_REGION domain-containing protein</fullName>
    </submittedName>
</protein>
<sequence length="420" mass="46269">MAASYIPAGRVTVNEFHRKTDDDVIYWKRMKQLSVFQEPSSVTSVAFCPKKPYNIASTSSVRLSLYDTVVCEPINQFTVFFFISSIILSLTIGGEEGKLRIFDVTRTSGVGKTPLRSICASQTSLRCVEFTVCGKMVYSMASDGLVKQWDIAETGSKPVIEFTAHNDAIRASAISASNDNLLLTGGYDHKVKLWDSRCSNDGPAVAMDAGFPVERVLFLNNENLIATAAGAVVKIWDITVGGRMLMSLQHHHKTVTSICLGTKGDVLLTGGIDRRINVFRLINFSLLHSMSMASPVLGLAMSPDDKTMVVGMGQLLAVHRREPEAKVSSQAEKRSMIRTAPPKVRMQEVGKPKECVEISAKSSDQHRLSKIDSLLKGYQHAGAIRKMFQFIAWLRVIIRRGAINRAIAGQEDNVLINMLK</sequence>
<dbReference type="Gene3D" id="2.130.10.10">
    <property type="entry name" value="YVTN repeat-like/Quinoprotein amine dehydrogenase"/>
    <property type="match status" value="2"/>
</dbReference>
<dbReference type="InterPro" id="IPR001680">
    <property type="entry name" value="WD40_rpt"/>
</dbReference>
<keyword evidence="2 5" id="KW-0853">WD repeat</keyword>
<dbReference type="WBParaSite" id="ACAC_0000809201-mRNA-1">
    <property type="protein sequence ID" value="ACAC_0000809201-mRNA-1"/>
    <property type="gene ID" value="ACAC_0000809201"/>
</dbReference>
<evidence type="ECO:0000256" key="5">
    <source>
        <dbReference type="PROSITE-ProRule" id="PRU00221"/>
    </source>
</evidence>
<reference evidence="6" key="1">
    <citation type="submission" date="2012-09" db="EMBL/GenBank/DDBJ databases">
        <authorList>
            <person name="Martin A.A."/>
        </authorList>
    </citation>
    <scope>NUCLEOTIDE SEQUENCE</scope>
</reference>
<dbReference type="GO" id="GO:0005730">
    <property type="term" value="C:nucleolus"/>
    <property type="evidence" value="ECO:0007669"/>
    <property type="project" value="UniProtKB-SubCell"/>
</dbReference>
<reference evidence="7" key="2">
    <citation type="submission" date="2017-02" db="UniProtKB">
        <authorList>
            <consortium name="WormBaseParasite"/>
        </authorList>
    </citation>
    <scope>IDENTIFICATION</scope>
</reference>
<accession>A0A0K0DC49</accession>
<evidence type="ECO:0000256" key="3">
    <source>
        <dbReference type="ARBA" id="ARBA00022737"/>
    </source>
</evidence>
<dbReference type="AlphaFoldDB" id="A0A0K0DC49"/>
<dbReference type="SUPFAM" id="SSF50978">
    <property type="entry name" value="WD40 repeat-like"/>
    <property type="match status" value="1"/>
</dbReference>
<evidence type="ECO:0000313" key="6">
    <source>
        <dbReference type="Proteomes" id="UP000035642"/>
    </source>
</evidence>
<evidence type="ECO:0000313" key="7">
    <source>
        <dbReference type="WBParaSite" id="ACAC_0000809201-mRNA-1"/>
    </source>
</evidence>
<keyword evidence="3" id="KW-0677">Repeat</keyword>
<evidence type="ECO:0000256" key="1">
    <source>
        <dbReference type="ARBA" id="ARBA00004604"/>
    </source>
</evidence>
<feature type="repeat" description="WD" evidence="5">
    <location>
        <begin position="162"/>
        <end position="195"/>
    </location>
</feature>
<organism evidence="6 7">
    <name type="scientific">Angiostrongylus cantonensis</name>
    <name type="common">Rat lungworm</name>
    <dbReference type="NCBI Taxonomy" id="6313"/>
    <lineage>
        <taxon>Eukaryota</taxon>
        <taxon>Metazoa</taxon>
        <taxon>Ecdysozoa</taxon>
        <taxon>Nematoda</taxon>
        <taxon>Chromadorea</taxon>
        <taxon>Rhabditida</taxon>
        <taxon>Rhabditina</taxon>
        <taxon>Rhabditomorpha</taxon>
        <taxon>Strongyloidea</taxon>
        <taxon>Metastrongylidae</taxon>
        <taxon>Angiostrongylus</taxon>
    </lineage>
</organism>
<evidence type="ECO:0000256" key="2">
    <source>
        <dbReference type="ARBA" id="ARBA00022574"/>
    </source>
</evidence>
<dbReference type="InterPro" id="IPR015943">
    <property type="entry name" value="WD40/YVTN_repeat-like_dom_sf"/>
</dbReference>
<dbReference type="PANTHER" id="PTHR19924">
    <property type="entry name" value="UTP15 U3 SMALL NUCLEOLAR RNA-ASSOCIATED PROTEIN 15 FAMILY MEMBER"/>
    <property type="match status" value="1"/>
</dbReference>
<dbReference type="Proteomes" id="UP000035642">
    <property type="component" value="Unassembled WGS sequence"/>
</dbReference>
<dbReference type="PANTHER" id="PTHR19924:SF26">
    <property type="entry name" value="U3 SMALL NUCLEOLAR RNA-ASSOCIATED PROTEIN 15 HOMOLOG"/>
    <property type="match status" value="1"/>
</dbReference>
<comment type="subcellular location">
    <subcellularLocation>
        <location evidence="1">Nucleus</location>
        <location evidence="1">Nucleolus</location>
    </subcellularLocation>
</comment>
<keyword evidence="4" id="KW-0539">Nucleus</keyword>
<dbReference type="PROSITE" id="PS50082">
    <property type="entry name" value="WD_REPEATS_2"/>
    <property type="match status" value="2"/>
</dbReference>
<keyword evidence="6" id="KW-1185">Reference proteome</keyword>
<dbReference type="InterPro" id="IPR036322">
    <property type="entry name" value="WD40_repeat_dom_sf"/>
</dbReference>
<dbReference type="SMART" id="SM00320">
    <property type="entry name" value="WD40"/>
    <property type="match status" value="6"/>
</dbReference>
<name>A0A0K0DC49_ANGCA</name>
<proteinExistence type="predicted"/>
<feature type="repeat" description="WD" evidence="5">
    <location>
        <begin position="248"/>
        <end position="289"/>
    </location>
</feature>